<name>A0A5S4YH31_9BRAD</name>
<dbReference type="EMBL" id="VSTH01000124">
    <property type="protein sequence ID" value="TYO62757.1"/>
    <property type="molecule type" value="Genomic_DNA"/>
</dbReference>
<dbReference type="InterPro" id="IPR027417">
    <property type="entry name" value="P-loop_NTPase"/>
</dbReference>
<organism evidence="2 3">
    <name type="scientific">Bradyrhizobium hipponense</name>
    <dbReference type="NCBI Taxonomy" id="2605638"/>
    <lineage>
        <taxon>Bacteria</taxon>
        <taxon>Pseudomonadati</taxon>
        <taxon>Pseudomonadota</taxon>
        <taxon>Alphaproteobacteria</taxon>
        <taxon>Hyphomicrobiales</taxon>
        <taxon>Nitrobacteraceae</taxon>
        <taxon>Bradyrhizobium</taxon>
    </lineage>
</organism>
<reference evidence="2 3" key="1">
    <citation type="submission" date="2019-08" db="EMBL/GenBank/DDBJ databases">
        <title>Bradyrhizobium hipponensis sp. nov., a rhizobium isolated from a Lupinus angustifolius root nodule in Tunisia.</title>
        <authorList>
            <person name="Off K."/>
            <person name="Rejili M."/>
            <person name="Mars M."/>
            <person name="Brachmann A."/>
            <person name="Marin M."/>
        </authorList>
    </citation>
    <scope>NUCLEOTIDE SEQUENCE [LARGE SCALE GENOMIC DNA]</scope>
    <source>
        <strain evidence="3">aSej3</strain>
    </source>
</reference>
<dbReference type="RefSeq" id="WP_148743407.1">
    <property type="nucleotide sequence ID" value="NZ_VSTH01000124.1"/>
</dbReference>
<feature type="region of interest" description="Disordered" evidence="1">
    <location>
        <begin position="242"/>
        <end position="261"/>
    </location>
</feature>
<dbReference type="Proteomes" id="UP000324797">
    <property type="component" value="Unassembled WGS sequence"/>
</dbReference>
<keyword evidence="3" id="KW-1185">Reference proteome</keyword>
<protein>
    <submittedName>
        <fullName evidence="2">DNA repair protein</fullName>
    </submittedName>
</protein>
<comment type="caution">
    <text evidence="2">The sequence shown here is derived from an EMBL/GenBank/DDBJ whole genome shotgun (WGS) entry which is preliminary data.</text>
</comment>
<accession>A0A5S4YH31</accession>
<evidence type="ECO:0000313" key="3">
    <source>
        <dbReference type="Proteomes" id="UP000324797"/>
    </source>
</evidence>
<dbReference type="SUPFAM" id="SSF52540">
    <property type="entry name" value="P-loop containing nucleoside triphosphate hydrolases"/>
    <property type="match status" value="1"/>
</dbReference>
<dbReference type="PIRSF" id="PIRSF034285">
    <property type="entry name" value="UCP034285"/>
    <property type="match status" value="1"/>
</dbReference>
<dbReference type="AlphaFoldDB" id="A0A5S4YH31"/>
<dbReference type="InterPro" id="IPR017026">
    <property type="entry name" value="ImuA"/>
</dbReference>
<proteinExistence type="predicted"/>
<evidence type="ECO:0000256" key="1">
    <source>
        <dbReference type="SAM" id="MobiDB-lite"/>
    </source>
</evidence>
<evidence type="ECO:0000313" key="2">
    <source>
        <dbReference type="EMBL" id="TYO62757.1"/>
    </source>
</evidence>
<dbReference type="Gene3D" id="3.40.50.300">
    <property type="entry name" value="P-loop containing nucleotide triphosphate hydrolases"/>
    <property type="match status" value="1"/>
</dbReference>
<gene>
    <name evidence="2" type="ORF">FXV83_31120</name>
</gene>
<sequence length="261" mass="28205">MSGARRSALATLRGQIERIEISDTVHHRDRVALGHPEADGALQGGLARAAIHEVFCEGRQGTAATGFVSGLAGRVTERKPLLWIRQEFSDMETGALSMHGLAELGLDPRRVVMVRAADVESALRTSADALACDALGAVVLELWGETRQFDLVASRKLTLAAQSSGVTGLLLRMAAHPLPSTAETRWMLRAADSPPGAMWGAWGAPRFDAELLRNRHGPCGRWIMEWKCDECQFSESSAYPQPVAAAPAHRPDQAVLQRRAG</sequence>